<protein>
    <submittedName>
        <fullName evidence="1">Uncharacterized protein</fullName>
    </submittedName>
</protein>
<comment type="caution">
    <text evidence="1">The sequence shown here is derived from an EMBL/GenBank/DDBJ whole genome shotgun (WGS) entry which is preliminary data.</text>
</comment>
<dbReference type="EMBL" id="PEYM01000070">
    <property type="protein sequence ID" value="PIS29845.1"/>
    <property type="molecule type" value="Genomic_DNA"/>
</dbReference>
<proteinExistence type="predicted"/>
<accession>A0A2H0XY32</accession>
<dbReference type="AlphaFoldDB" id="A0A2H0XY32"/>
<evidence type="ECO:0000313" key="2">
    <source>
        <dbReference type="Proteomes" id="UP000231343"/>
    </source>
</evidence>
<name>A0A2H0XY32_UNCSA</name>
<reference evidence="1 2" key="1">
    <citation type="submission" date="2017-09" db="EMBL/GenBank/DDBJ databases">
        <title>Depth-based differentiation of microbial function through sediment-hosted aquifers and enrichment of novel symbionts in the deep terrestrial subsurface.</title>
        <authorList>
            <person name="Probst A.J."/>
            <person name="Ladd B."/>
            <person name="Jarett J.K."/>
            <person name="Geller-Mcgrath D.E."/>
            <person name="Sieber C.M."/>
            <person name="Emerson J.B."/>
            <person name="Anantharaman K."/>
            <person name="Thomas B.C."/>
            <person name="Malmstrom R."/>
            <person name="Stieglmeier M."/>
            <person name="Klingl A."/>
            <person name="Woyke T."/>
            <person name="Ryan C.M."/>
            <person name="Banfield J.F."/>
        </authorList>
    </citation>
    <scope>NUCLEOTIDE SEQUENCE [LARGE SCALE GENOMIC DNA]</scope>
    <source>
        <strain evidence="1">CG08_land_8_20_14_0_20_45_16</strain>
    </source>
</reference>
<organism evidence="1 2">
    <name type="scientific">Candidatus Saganbacteria bacterium CG08_land_8_20_14_0_20_45_16</name>
    <dbReference type="NCBI Taxonomy" id="2014293"/>
    <lineage>
        <taxon>Bacteria</taxon>
        <taxon>Bacillati</taxon>
        <taxon>Saganbacteria</taxon>
    </lineage>
</organism>
<evidence type="ECO:0000313" key="1">
    <source>
        <dbReference type="EMBL" id="PIS29845.1"/>
    </source>
</evidence>
<dbReference type="Proteomes" id="UP000231343">
    <property type="component" value="Unassembled WGS sequence"/>
</dbReference>
<sequence>MEQIPSVLEKMLSWLRRFNATQFEDVLCQPVFVLLSQLLPLCDLCFIEKSLLSILEVIGEMKEYRSSGLASFVNLVEDLEIRRQRNVQPRDEKGLAKDDFAGLRRTLAEKILALLGHRDLASSKEVLPILSTLGAWSLGRTAIQIPDASKVRMSNQASFSFLEEGMALADLEVISWTI</sequence>
<gene>
    <name evidence="1" type="ORF">COT42_04165</name>
</gene>